<dbReference type="GeneID" id="36409824"/>
<sequence length="132" mass="15169">MEVMIYQRKDRKFQSVTCTGVTPSRVLQAVVVECTTSFHYDNLYKRIAPSASKTKNRFYLIANFTQGDSEPNDSWFRTSKSKAILTLEVWKGGCREYHPTRPLSTLRIFAHPSREQSISGMCLKLKTILLLC</sequence>
<evidence type="ECO:0000313" key="1">
    <source>
        <dbReference type="EMBL" id="CEG44121.1"/>
    </source>
</evidence>
<dbReference type="EMBL" id="CCYD01000810">
    <property type="protein sequence ID" value="CEG44121.1"/>
    <property type="molecule type" value="Genomic_DNA"/>
</dbReference>
<protein>
    <submittedName>
        <fullName evidence="1">Uncharacterized protein</fullName>
    </submittedName>
</protein>
<name>A0A0P1AT47_PLAHL</name>
<dbReference type="Proteomes" id="UP000054928">
    <property type="component" value="Unassembled WGS sequence"/>
</dbReference>
<dbReference type="RefSeq" id="XP_024580490.1">
    <property type="nucleotide sequence ID" value="XM_024730188.2"/>
</dbReference>
<proteinExistence type="predicted"/>
<accession>A0A0P1AT47</accession>
<dbReference type="AlphaFoldDB" id="A0A0P1AT47"/>
<evidence type="ECO:0000313" key="2">
    <source>
        <dbReference type="Proteomes" id="UP000054928"/>
    </source>
</evidence>
<reference evidence="2" key="1">
    <citation type="submission" date="2014-09" db="EMBL/GenBank/DDBJ databases">
        <authorList>
            <person name="Sharma Rahul"/>
            <person name="Thines Marco"/>
        </authorList>
    </citation>
    <scope>NUCLEOTIDE SEQUENCE [LARGE SCALE GENOMIC DNA]</scope>
</reference>
<keyword evidence="2" id="KW-1185">Reference proteome</keyword>
<organism evidence="1 2">
    <name type="scientific">Plasmopara halstedii</name>
    <name type="common">Downy mildew of sunflower</name>
    <dbReference type="NCBI Taxonomy" id="4781"/>
    <lineage>
        <taxon>Eukaryota</taxon>
        <taxon>Sar</taxon>
        <taxon>Stramenopiles</taxon>
        <taxon>Oomycota</taxon>
        <taxon>Peronosporomycetes</taxon>
        <taxon>Peronosporales</taxon>
        <taxon>Peronosporaceae</taxon>
        <taxon>Plasmopara</taxon>
    </lineage>
</organism>